<sequence length="268" mass="30176">MSSSPGFSPKSYINFQNVDAVVFGLFVEWLYYGTYDDFRLPSSFNVHVRCWILGDKLLCNEFKNYAVGRLYKQHVEFSMKYQDVELAFANTSAGSKLRQFYTDFVIQNFSDPKKLHGPIGNWDAIVQKDADLRISLLLSIRQNSSSQCHLKYLRDYLDFDEVFFTALAPPAVESIQLPVRQKRRNGKKTSMAKLRSKENHESPGSSVGAPSINQESPGGNESEPVQAPVSGGDTKPVCLSLEKATASLQVVERKEHNEDSVKPEQPIL</sequence>
<feature type="compositionally biased region" description="Basic and acidic residues" evidence="1">
    <location>
        <begin position="251"/>
        <end position="262"/>
    </location>
</feature>
<dbReference type="EMBL" id="JABEVY010000555">
    <property type="protein sequence ID" value="KAF5229892.1"/>
    <property type="molecule type" value="Genomic_DNA"/>
</dbReference>
<accession>A0A8H4YKT2</accession>
<protein>
    <submittedName>
        <fullName evidence="2">Uncharacterized protein</fullName>
    </submittedName>
</protein>
<organism evidence="2 3">
    <name type="scientific">Fusarium anthophilum</name>
    <dbReference type="NCBI Taxonomy" id="48485"/>
    <lineage>
        <taxon>Eukaryota</taxon>
        <taxon>Fungi</taxon>
        <taxon>Dikarya</taxon>
        <taxon>Ascomycota</taxon>
        <taxon>Pezizomycotina</taxon>
        <taxon>Sordariomycetes</taxon>
        <taxon>Hypocreomycetidae</taxon>
        <taxon>Hypocreales</taxon>
        <taxon>Nectriaceae</taxon>
        <taxon>Fusarium</taxon>
        <taxon>Fusarium fujikuroi species complex</taxon>
    </lineage>
</organism>
<keyword evidence="3" id="KW-1185">Reference proteome</keyword>
<dbReference type="AlphaFoldDB" id="A0A8H4YKT2"/>
<proteinExistence type="predicted"/>
<evidence type="ECO:0000256" key="1">
    <source>
        <dbReference type="SAM" id="MobiDB-lite"/>
    </source>
</evidence>
<reference evidence="2 3" key="1">
    <citation type="journal article" date="2020" name="BMC Genomics">
        <title>Correction to: Identification and distribution of gene clusters required for synthesis of sphingolipid metabolism inhibitors in diverse species of the filamentous fungus Fusarium.</title>
        <authorList>
            <person name="Kim H.S."/>
            <person name="Lohmar J.M."/>
            <person name="Busman M."/>
            <person name="Brown D.W."/>
            <person name="Naumann T.A."/>
            <person name="Divon H.H."/>
            <person name="Lysoe E."/>
            <person name="Uhlig S."/>
            <person name="Proctor R.H."/>
        </authorList>
    </citation>
    <scope>NUCLEOTIDE SEQUENCE [LARGE SCALE GENOMIC DNA]</scope>
    <source>
        <strain evidence="2 3">NRRL 25214</strain>
    </source>
</reference>
<evidence type="ECO:0000313" key="2">
    <source>
        <dbReference type="EMBL" id="KAF5229892.1"/>
    </source>
</evidence>
<feature type="region of interest" description="Disordered" evidence="1">
    <location>
        <begin position="249"/>
        <end position="268"/>
    </location>
</feature>
<comment type="caution">
    <text evidence="2">The sequence shown here is derived from an EMBL/GenBank/DDBJ whole genome shotgun (WGS) entry which is preliminary data.</text>
</comment>
<name>A0A8H4YKT2_9HYPO</name>
<feature type="region of interest" description="Disordered" evidence="1">
    <location>
        <begin position="178"/>
        <end position="238"/>
    </location>
</feature>
<evidence type="ECO:0000313" key="3">
    <source>
        <dbReference type="Proteomes" id="UP000573603"/>
    </source>
</evidence>
<gene>
    <name evidence="2" type="ORF">FANTH_14052</name>
</gene>
<dbReference type="Proteomes" id="UP000573603">
    <property type="component" value="Unassembled WGS sequence"/>
</dbReference>